<name>A0A938YEG0_9ACTN</name>
<keyword evidence="14" id="KW-0443">Lipid metabolism</keyword>
<keyword evidence="16" id="KW-0594">Phospholipid biosynthesis</keyword>
<evidence type="ECO:0000256" key="13">
    <source>
        <dbReference type="ARBA" id="ARBA00022989"/>
    </source>
</evidence>
<keyword evidence="21" id="KW-1185">Reference proteome</keyword>
<evidence type="ECO:0000256" key="8">
    <source>
        <dbReference type="ARBA" id="ARBA00022475"/>
    </source>
</evidence>
<dbReference type="PROSITE" id="PS01315">
    <property type="entry name" value="CDS"/>
    <property type="match status" value="1"/>
</dbReference>
<evidence type="ECO:0000313" key="20">
    <source>
        <dbReference type="EMBL" id="MBM9476165.1"/>
    </source>
</evidence>
<dbReference type="InterPro" id="IPR000374">
    <property type="entry name" value="PC_trans"/>
</dbReference>
<evidence type="ECO:0000256" key="6">
    <source>
        <dbReference type="ARBA" id="ARBA00012487"/>
    </source>
</evidence>
<dbReference type="GO" id="GO:0016024">
    <property type="term" value="P:CDP-diacylglycerol biosynthetic process"/>
    <property type="evidence" value="ECO:0007669"/>
    <property type="project" value="TreeGrafter"/>
</dbReference>
<comment type="pathway">
    <text evidence="3 18">Phospholipid metabolism; CDP-diacylglycerol biosynthesis; CDP-diacylglycerol from sn-glycerol 3-phosphate: step 3/3.</text>
</comment>
<comment type="similarity">
    <text evidence="5 18">Belongs to the CDS family.</text>
</comment>
<evidence type="ECO:0000313" key="21">
    <source>
        <dbReference type="Proteomes" id="UP000663801"/>
    </source>
</evidence>
<feature type="transmembrane region" description="Helical" evidence="19">
    <location>
        <begin position="274"/>
        <end position="291"/>
    </location>
</feature>
<feature type="transmembrane region" description="Helical" evidence="19">
    <location>
        <begin position="204"/>
        <end position="222"/>
    </location>
</feature>
<feature type="transmembrane region" description="Helical" evidence="19">
    <location>
        <begin position="30"/>
        <end position="49"/>
    </location>
</feature>
<gene>
    <name evidence="20" type="ORF">JL107_06885</name>
</gene>
<keyword evidence="10 18" id="KW-0808">Transferase</keyword>
<evidence type="ECO:0000256" key="15">
    <source>
        <dbReference type="ARBA" id="ARBA00023136"/>
    </source>
</evidence>
<accession>A0A938YEG0</accession>
<evidence type="ECO:0000256" key="2">
    <source>
        <dbReference type="ARBA" id="ARBA00004651"/>
    </source>
</evidence>
<dbReference type="GO" id="GO:0005886">
    <property type="term" value="C:plasma membrane"/>
    <property type="evidence" value="ECO:0007669"/>
    <property type="project" value="UniProtKB-SubCell"/>
</dbReference>
<dbReference type="EMBL" id="JAERWL010000006">
    <property type="protein sequence ID" value="MBM9476165.1"/>
    <property type="molecule type" value="Genomic_DNA"/>
</dbReference>
<keyword evidence="13 19" id="KW-1133">Transmembrane helix</keyword>
<organism evidence="20 21">
    <name type="scientific">Nakamurella flavida</name>
    <dbReference type="NCBI Taxonomy" id="363630"/>
    <lineage>
        <taxon>Bacteria</taxon>
        <taxon>Bacillati</taxon>
        <taxon>Actinomycetota</taxon>
        <taxon>Actinomycetes</taxon>
        <taxon>Nakamurellales</taxon>
        <taxon>Nakamurellaceae</taxon>
        <taxon>Nakamurella</taxon>
    </lineage>
</organism>
<feature type="transmembrane region" description="Helical" evidence="19">
    <location>
        <begin position="162"/>
        <end position="183"/>
    </location>
</feature>
<sequence>MSQSPLGPTGDGPSATAAAARPASRAGRNLPMAIAVGLGLGVVIVATLLFFRPGFVVIIAAAVAASVWELRITLASRGITLAWVPVAVGSIATIVLAWPYGHAAQAAGIALTALACMAWRFRGGADGYLTDVGVSVFLAVYLGLFASAATLMVAAPDGSARVLTFLIVVVCSDTGGYASGVFFGKHPIAPTISPKKSWEGFAGSVAVAMTGGALSVGLLLHAPWWQGLLLGIVLAVTATGGDLAESLMKRDLGVKDMGTLLPGHGGIMDRLDSLLPSAVVCWMLLAVFVPVTG</sequence>
<dbReference type="RefSeq" id="WP_205256255.1">
    <property type="nucleotide sequence ID" value="NZ_BAAAPV010000003.1"/>
</dbReference>
<dbReference type="EC" id="2.7.7.41" evidence="6 18"/>
<dbReference type="Pfam" id="PF01148">
    <property type="entry name" value="CTP_transf_1"/>
    <property type="match status" value="1"/>
</dbReference>
<dbReference type="AlphaFoldDB" id="A0A938YEG0"/>
<keyword evidence="17" id="KW-1208">Phospholipid metabolism</keyword>
<feature type="transmembrane region" description="Helical" evidence="19">
    <location>
        <begin position="133"/>
        <end position="156"/>
    </location>
</feature>
<comment type="catalytic activity">
    <reaction evidence="1 18">
        <text>a 1,2-diacyl-sn-glycero-3-phosphate + CTP + H(+) = a CDP-1,2-diacyl-sn-glycerol + diphosphate</text>
        <dbReference type="Rhea" id="RHEA:16229"/>
        <dbReference type="ChEBI" id="CHEBI:15378"/>
        <dbReference type="ChEBI" id="CHEBI:33019"/>
        <dbReference type="ChEBI" id="CHEBI:37563"/>
        <dbReference type="ChEBI" id="CHEBI:58332"/>
        <dbReference type="ChEBI" id="CHEBI:58608"/>
        <dbReference type="EC" id="2.7.7.41"/>
    </reaction>
</comment>
<evidence type="ECO:0000256" key="5">
    <source>
        <dbReference type="ARBA" id="ARBA00010185"/>
    </source>
</evidence>
<evidence type="ECO:0000256" key="18">
    <source>
        <dbReference type="RuleBase" id="RU003938"/>
    </source>
</evidence>
<dbReference type="PANTHER" id="PTHR46382:SF1">
    <property type="entry name" value="PHOSPHATIDATE CYTIDYLYLTRANSFERASE"/>
    <property type="match status" value="1"/>
</dbReference>
<keyword evidence="8" id="KW-1003">Cell membrane</keyword>
<evidence type="ECO:0000256" key="16">
    <source>
        <dbReference type="ARBA" id="ARBA00023209"/>
    </source>
</evidence>
<comment type="pathway">
    <text evidence="4">Lipid metabolism.</text>
</comment>
<feature type="transmembrane region" description="Helical" evidence="19">
    <location>
        <begin position="81"/>
        <end position="98"/>
    </location>
</feature>
<keyword evidence="11 18" id="KW-0812">Transmembrane</keyword>
<evidence type="ECO:0000256" key="12">
    <source>
        <dbReference type="ARBA" id="ARBA00022695"/>
    </source>
</evidence>
<proteinExistence type="inferred from homology"/>
<keyword evidence="12 18" id="KW-0548">Nucleotidyltransferase</keyword>
<evidence type="ECO:0000256" key="14">
    <source>
        <dbReference type="ARBA" id="ARBA00023098"/>
    </source>
</evidence>
<comment type="subcellular location">
    <subcellularLocation>
        <location evidence="2">Cell membrane</location>
        <topology evidence="2">Multi-pass membrane protein</topology>
    </subcellularLocation>
</comment>
<feature type="transmembrane region" description="Helical" evidence="19">
    <location>
        <begin position="228"/>
        <end position="248"/>
    </location>
</feature>
<evidence type="ECO:0000256" key="1">
    <source>
        <dbReference type="ARBA" id="ARBA00001698"/>
    </source>
</evidence>
<keyword evidence="15 19" id="KW-0472">Membrane</keyword>
<evidence type="ECO:0000256" key="10">
    <source>
        <dbReference type="ARBA" id="ARBA00022679"/>
    </source>
</evidence>
<dbReference type="Proteomes" id="UP000663801">
    <property type="component" value="Unassembled WGS sequence"/>
</dbReference>
<evidence type="ECO:0000256" key="4">
    <source>
        <dbReference type="ARBA" id="ARBA00005189"/>
    </source>
</evidence>
<evidence type="ECO:0000256" key="9">
    <source>
        <dbReference type="ARBA" id="ARBA00022516"/>
    </source>
</evidence>
<evidence type="ECO:0000256" key="3">
    <source>
        <dbReference type="ARBA" id="ARBA00005119"/>
    </source>
</evidence>
<evidence type="ECO:0000256" key="17">
    <source>
        <dbReference type="ARBA" id="ARBA00023264"/>
    </source>
</evidence>
<evidence type="ECO:0000256" key="11">
    <source>
        <dbReference type="ARBA" id="ARBA00022692"/>
    </source>
</evidence>
<evidence type="ECO:0000256" key="19">
    <source>
        <dbReference type="SAM" id="Phobius"/>
    </source>
</evidence>
<dbReference type="GO" id="GO:0004605">
    <property type="term" value="F:phosphatidate cytidylyltransferase activity"/>
    <property type="evidence" value="ECO:0007669"/>
    <property type="project" value="UniProtKB-EC"/>
</dbReference>
<feature type="transmembrane region" description="Helical" evidence="19">
    <location>
        <begin position="55"/>
        <end position="74"/>
    </location>
</feature>
<evidence type="ECO:0000256" key="7">
    <source>
        <dbReference type="ARBA" id="ARBA00019373"/>
    </source>
</evidence>
<reference evidence="20" key="1">
    <citation type="submission" date="2021-01" db="EMBL/GenBank/DDBJ databases">
        <title>KCTC 19127 draft genome.</title>
        <authorList>
            <person name="An D."/>
        </authorList>
    </citation>
    <scope>NUCLEOTIDE SEQUENCE</scope>
    <source>
        <strain evidence="20">KCTC 19127</strain>
    </source>
</reference>
<dbReference type="PANTHER" id="PTHR46382">
    <property type="entry name" value="PHOSPHATIDATE CYTIDYLYLTRANSFERASE"/>
    <property type="match status" value="1"/>
</dbReference>
<keyword evidence="9" id="KW-0444">Lipid biosynthesis</keyword>
<protein>
    <recommendedName>
        <fullName evidence="7 18">Phosphatidate cytidylyltransferase</fullName>
        <ecNumber evidence="6 18">2.7.7.41</ecNumber>
    </recommendedName>
</protein>
<comment type="caution">
    <text evidence="20">The sequence shown here is derived from an EMBL/GenBank/DDBJ whole genome shotgun (WGS) entry which is preliminary data.</text>
</comment>